<name>A0A0G1T6V3_9BACT</name>
<dbReference type="Proteomes" id="UP000034682">
    <property type="component" value="Unassembled WGS sequence"/>
</dbReference>
<evidence type="ECO:0000256" key="1">
    <source>
        <dbReference type="SAM" id="Coils"/>
    </source>
</evidence>
<organism evidence="2 3">
    <name type="scientific">Candidatus Giovannonibacteria bacterium GW2011_GWB1_47_6b</name>
    <dbReference type="NCBI Taxonomy" id="1618655"/>
    <lineage>
        <taxon>Bacteria</taxon>
        <taxon>Candidatus Giovannoniibacteriota</taxon>
    </lineage>
</organism>
<protein>
    <submittedName>
        <fullName evidence="2">Uncharacterized protein</fullName>
    </submittedName>
</protein>
<gene>
    <name evidence="2" type="ORF">UY02_C0001G0015</name>
</gene>
<sequence length="55" mass="6249">MNKKEIPPAKGLTEEEVKLLEKELAKEEGNEKRQESAEELAQSLIKELERGKNGK</sequence>
<proteinExistence type="predicted"/>
<feature type="coiled-coil region" evidence="1">
    <location>
        <begin position="10"/>
        <end position="37"/>
    </location>
</feature>
<keyword evidence="1" id="KW-0175">Coiled coil</keyword>
<evidence type="ECO:0000313" key="2">
    <source>
        <dbReference type="EMBL" id="KKU77497.1"/>
    </source>
</evidence>
<dbReference type="EMBL" id="LCOK01000001">
    <property type="protein sequence ID" value="KKU77497.1"/>
    <property type="molecule type" value="Genomic_DNA"/>
</dbReference>
<accession>A0A0G1T6V3</accession>
<evidence type="ECO:0000313" key="3">
    <source>
        <dbReference type="Proteomes" id="UP000034682"/>
    </source>
</evidence>
<reference evidence="2 3" key="1">
    <citation type="journal article" date="2015" name="Nature">
        <title>rRNA introns, odd ribosomes, and small enigmatic genomes across a large radiation of phyla.</title>
        <authorList>
            <person name="Brown C.T."/>
            <person name="Hug L.A."/>
            <person name="Thomas B.C."/>
            <person name="Sharon I."/>
            <person name="Castelle C.J."/>
            <person name="Singh A."/>
            <person name="Wilkins M.J."/>
            <person name="Williams K.H."/>
            <person name="Banfield J.F."/>
        </authorList>
    </citation>
    <scope>NUCLEOTIDE SEQUENCE [LARGE SCALE GENOMIC DNA]</scope>
</reference>
<comment type="caution">
    <text evidence="2">The sequence shown here is derived from an EMBL/GenBank/DDBJ whole genome shotgun (WGS) entry which is preliminary data.</text>
</comment>
<dbReference type="AlphaFoldDB" id="A0A0G1T6V3"/>